<feature type="domain" description="Guanylate cyclase" evidence="3">
    <location>
        <begin position="39"/>
        <end position="172"/>
    </location>
</feature>
<gene>
    <name evidence="4" type="ORF">GCM10011348_29020</name>
</gene>
<evidence type="ECO:0000256" key="2">
    <source>
        <dbReference type="ARBA" id="ARBA00022840"/>
    </source>
</evidence>
<dbReference type="InterPro" id="IPR027417">
    <property type="entry name" value="P-loop_NTPase"/>
</dbReference>
<dbReference type="Pfam" id="PF13191">
    <property type="entry name" value="AAA_16"/>
    <property type="match status" value="1"/>
</dbReference>
<dbReference type="Gene3D" id="1.25.40.10">
    <property type="entry name" value="Tetratricopeptide repeat domain"/>
    <property type="match status" value="2"/>
</dbReference>
<dbReference type="InterPro" id="IPR029787">
    <property type="entry name" value="Nucleotide_cyclase"/>
</dbReference>
<dbReference type="Gene3D" id="3.40.50.300">
    <property type="entry name" value="P-loop containing nucleotide triphosphate hydrolases"/>
    <property type="match status" value="1"/>
</dbReference>
<dbReference type="GO" id="GO:0035556">
    <property type="term" value="P:intracellular signal transduction"/>
    <property type="evidence" value="ECO:0007669"/>
    <property type="project" value="InterPro"/>
</dbReference>
<dbReference type="GO" id="GO:0004016">
    <property type="term" value="F:adenylate cyclase activity"/>
    <property type="evidence" value="ECO:0007669"/>
    <property type="project" value="TreeGrafter"/>
</dbReference>
<evidence type="ECO:0000259" key="3">
    <source>
        <dbReference type="PROSITE" id="PS50125"/>
    </source>
</evidence>
<dbReference type="CDD" id="cd07302">
    <property type="entry name" value="CHD"/>
    <property type="match status" value="1"/>
</dbReference>
<dbReference type="GO" id="GO:0005524">
    <property type="term" value="F:ATP binding"/>
    <property type="evidence" value="ECO:0007669"/>
    <property type="project" value="UniProtKB-KW"/>
</dbReference>
<organism evidence="4 5">
    <name type="scientific">Marinobacterium nitratireducens</name>
    <dbReference type="NCBI Taxonomy" id="518897"/>
    <lineage>
        <taxon>Bacteria</taxon>
        <taxon>Pseudomonadati</taxon>
        <taxon>Pseudomonadota</taxon>
        <taxon>Gammaproteobacteria</taxon>
        <taxon>Oceanospirillales</taxon>
        <taxon>Oceanospirillaceae</taxon>
        <taxon>Marinobacterium</taxon>
    </lineage>
</organism>
<dbReference type="Pfam" id="PF00211">
    <property type="entry name" value="Guanylate_cyc"/>
    <property type="match status" value="1"/>
</dbReference>
<sequence length="1087" mass="121388">MQDQAPIDYTPSHLIERILAQRQNALHHLPPGGERKTVTSLFADIADSTALIHDCDPEEAQALIDPALGLMMEAVHHYEGYVAKTLGDGILALFGAPLACEDHAQRALFAALRMRDNLVRHAARQAGQPARLLRIRVGIHSGEVVVREVRAEDLHAEYDPVGQTIHIASRLEALAEPNSILATDATYRLAQGYFSFESRGAVSVKGVPEPLRVHRLLGPGPWHTRLQVAQSRGLAHFVGREPELRVLEQSLLKSQQGHGQLVAVAGEPGVGKSRLFHEFKHSARTQSLVLETYSLSHGKAFAYLPLIELLKGYFQIGNHDEDWRRREKIADKVLAVAPALEDRLPLLLFLLGIGELGRRLQQMAPALRRQRTLETVVQLLLAECRRQPLVIVFEDLQWLDSESEAFLACLLESIGQAPVLLLVNFRPEYDFRWAESPGVSLLRLDPLGAAESGVLLDALLGLDPVLVALKARVMADTEGNPFFIEEVVQSLIEEGVLSGPAGRRSLQKSLTTLRIPSSVQGLLSARIDRLGPAEKSLLQTVAVIGREAPWSLIQQVSGQPEVKLRRWLSHLEDGEFLYQRPAYPEIEFCFKHALTQEVAYGSLLSAQRRALHESTATAIEALSRENLDEHCNALAHHFSQSGNTDKALHFLRIAGEQAMHRSASMEALAHFGRAVELLGTLPDSLQRDQRELELQCLLGPTWMAVKGYGSAEVERTYNRALALSRRLSDSSKLFPVLVGLRRYYVLQAEYPTALELAQQMLQLAESTRDSDMRLQAHSALGATLFFQGRLRAARSHLQRAIELYEPEVHQEHAFLYGVDPGLLAMVFEVWRLWYQGFPEQALRFSDRVLDVARASKIPFSLADPLVFRAELHQLRHEPADARTWAEAAIELAAEQGFPYWQARGMVIRGWALANQGDEGEGISLMRQGLADYRATGARVLRPYFLGLLAEVLLDNGHLNEARTSLREALELVDGTGEGFYAAELFRLKGKLLIAGEDGGWNLPAQLAFDKSIELARQEGMLIIELRTLRDLVNLDRNGERMWYSLERLGKLIQRIPEGKGNPDIREADRIFRRFKQVNKKAGKGGDY</sequence>
<dbReference type="SMART" id="SM00028">
    <property type="entry name" value="TPR"/>
    <property type="match status" value="3"/>
</dbReference>
<dbReference type="InterPro" id="IPR041664">
    <property type="entry name" value="AAA_16"/>
</dbReference>
<dbReference type="Proteomes" id="UP000599578">
    <property type="component" value="Unassembled WGS sequence"/>
</dbReference>
<comment type="caution">
    <text evidence="4">The sequence shown here is derived from an EMBL/GenBank/DDBJ whole genome shotgun (WGS) entry which is preliminary data.</text>
</comment>
<dbReference type="SUPFAM" id="SSF55073">
    <property type="entry name" value="Nucleotide cyclase"/>
    <property type="match status" value="1"/>
</dbReference>
<dbReference type="SUPFAM" id="SSF48452">
    <property type="entry name" value="TPR-like"/>
    <property type="match status" value="2"/>
</dbReference>
<keyword evidence="2" id="KW-0067">ATP-binding</keyword>
<dbReference type="GO" id="GO:0009190">
    <property type="term" value="P:cyclic nucleotide biosynthetic process"/>
    <property type="evidence" value="ECO:0007669"/>
    <property type="project" value="InterPro"/>
</dbReference>
<keyword evidence="1" id="KW-0547">Nucleotide-binding</keyword>
<reference evidence="4 5" key="1">
    <citation type="journal article" date="2014" name="Int. J. Syst. Evol. Microbiol.">
        <title>Complete genome sequence of Corynebacterium casei LMG S-19264T (=DSM 44701T), isolated from a smear-ripened cheese.</title>
        <authorList>
            <consortium name="US DOE Joint Genome Institute (JGI-PGF)"/>
            <person name="Walter F."/>
            <person name="Albersmeier A."/>
            <person name="Kalinowski J."/>
            <person name="Ruckert C."/>
        </authorList>
    </citation>
    <scope>NUCLEOTIDE SEQUENCE [LARGE SCALE GENOMIC DNA]</scope>
    <source>
        <strain evidence="4 5">CGMCC 1.7286</strain>
    </source>
</reference>
<dbReference type="InterPro" id="IPR019734">
    <property type="entry name" value="TPR_rpt"/>
</dbReference>
<dbReference type="PROSITE" id="PS50125">
    <property type="entry name" value="GUANYLATE_CYCLASE_2"/>
    <property type="match status" value="1"/>
</dbReference>
<dbReference type="AlphaFoldDB" id="A0A918DU46"/>
<dbReference type="InterPro" id="IPR011990">
    <property type="entry name" value="TPR-like_helical_dom_sf"/>
</dbReference>
<dbReference type="Gene3D" id="3.30.70.1230">
    <property type="entry name" value="Nucleotide cyclase"/>
    <property type="match status" value="1"/>
</dbReference>
<evidence type="ECO:0000313" key="5">
    <source>
        <dbReference type="Proteomes" id="UP000599578"/>
    </source>
</evidence>
<dbReference type="PANTHER" id="PTHR16305">
    <property type="entry name" value="TESTICULAR SOLUBLE ADENYLYL CYCLASE"/>
    <property type="match status" value="1"/>
</dbReference>
<evidence type="ECO:0000313" key="4">
    <source>
        <dbReference type="EMBL" id="GGO83938.1"/>
    </source>
</evidence>
<name>A0A918DU46_9GAMM</name>
<dbReference type="EMBL" id="BMLT01000007">
    <property type="protein sequence ID" value="GGO83938.1"/>
    <property type="molecule type" value="Genomic_DNA"/>
</dbReference>
<dbReference type="InterPro" id="IPR001054">
    <property type="entry name" value="A/G_cyclase"/>
</dbReference>
<dbReference type="SMART" id="SM00044">
    <property type="entry name" value="CYCc"/>
    <property type="match status" value="1"/>
</dbReference>
<dbReference type="PANTHER" id="PTHR16305:SF28">
    <property type="entry name" value="GUANYLATE CYCLASE DOMAIN-CONTAINING PROTEIN"/>
    <property type="match status" value="1"/>
</dbReference>
<dbReference type="SUPFAM" id="SSF52540">
    <property type="entry name" value="P-loop containing nucleoside triphosphate hydrolases"/>
    <property type="match status" value="1"/>
</dbReference>
<keyword evidence="5" id="KW-1185">Reference proteome</keyword>
<dbReference type="GO" id="GO:0005737">
    <property type="term" value="C:cytoplasm"/>
    <property type="evidence" value="ECO:0007669"/>
    <property type="project" value="TreeGrafter"/>
</dbReference>
<evidence type="ECO:0000256" key="1">
    <source>
        <dbReference type="ARBA" id="ARBA00022741"/>
    </source>
</evidence>
<proteinExistence type="predicted"/>
<protein>
    <submittedName>
        <fullName evidence="4">Adenylate/guanylate cyclase domain-containing protein</fullName>
    </submittedName>
</protein>
<accession>A0A918DU46</accession>